<feature type="region of interest" description="Disordered" evidence="1">
    <location>
        <begin position="73"/>
        <end position="102"/>
    </location>
</feature>
<sequence length="102" mass="10704">MYECLPPFICKGNVFAEPGAILCRKAGSFQPVAAIKQLAAQDVGGDSKSGILSMSAWWRLCTQFALFRGGSMDGESGEGDGLDSKMLRAVPSADSVATPDSE</sequence>
<proteinExistence type="predicted"/>
<dbReference type="AlphaFoldDB" id="Q0TW80"/>
<evidence type="ECO:0000313" key="2">
    <source>
        <dbReference type="EMBL" id="EAT76385.1"/>
    </source>
</evidence>
<protein>
    <submittedName>
        <fullName evidence="2">Uncharacterized protein</fullName>
    </submittedName>
</protein>
<dbReference type="HOGENOM" id="CLU_2278465_0_0_1"/>
<dbReference type="InParanoid" id="Q0TW80"/>
<evidence type="ECO:0000256" key="1">
    <source>
        <dbReference type="SAM" id="MobiDB-lite"/>
    </source>
</evidence>
<accession>Q0TW80</accession>
<organism evidence="2 3">
    <name type="scientific">Phaeosphaeria nodorum (strain SN15 / ATCC MYA-4574 / FGSC 10173)</name>
    <name type="common">Glume blotch fungus</name>
    <name type="synonym">Parastagonospora nodorum</name>
    <dbReference type="NCBI Taxonomy" id="321614"/>
    <lineage>
        <taxon>Eukaryota</taxon>
        <taxon>Fungi</taxon>
        <taxon>Dikarya</taxon>
        <taxon>Ascomycota</taxon>
        <taxon>Pezizomycotina</taxon>
        <taxon>Dothideomycetes</taxon>
        <taxon>Pleosporomycetidae</taxon>
        <taxon>Pleosporales</taxon>
        <taxon>Pleosporineae</taxon>
        <taxon>Phaeosphaeriaceae</taxon>
        <taxon>Parastagonospora</taxon>
    </lineage>
</organism>
<reference evidence="3" key="1">
    <citation type="journal article" date="2007" name="Plant Cell">
        <title>Dothideomycete-plant interactions illuminated by genome sequencing and EST analysis of the wheat pathogen Stagonospora nodorum.</title>
        <authorList>
            <person name="Hane J.K."/>
            <person name="Lowe R.G."/>
            <person name="Solomon P.S."/>
            <person name="Tan K.C."/>
            <person name="Schoch C.L."/>
            <person name="Spatafora J.W."/>
            <person name="Crous P.W."/>
            <person name="Kodira C."/>
            <person name="Birren B.W."/>
            <person name="Galagan J.E."/>
            <person name="Torriani S.F."/>
            <person name="McDonald B.A."/>
            <person name="Oliver R.P."/>
        </authorList>
    </citation>
    <scope>NUCLEOTIDE SEQUENCE [LARGE SCALE GENOMIC DNA]</scope>
    <source>
        <strain evidence="3">SN15 / ATCC MYA-4574 / FGSC 10173</strain>
    </source>
</reference>
<evidence type="ECO:0000313" key="3">
    <source>
        <dbReference type="Proteomes" id="UP000001055"/>
    </source>
</evidence>
<name>Q0TW80_PHANO</name>
<dbReference type="Proteomes" id="UP000001055">
    <property type="component" value="Unassembled WGS sequence"/>
</dbReference>
<dbReference type="EMBL" id="CH445368">
    <property type="protein sequence ID" value="EAT76385.1"/>
    <property type="molecule type" value="Genomic_DNA"/>
</dbReference>
<dbReference type="GeneID" id="5983255"/>
<dbReference type="KEGG" id="pno:SNOG_16201"/>
<gene>
    <name evidence="2" type="ORF">SNOG_16201</name>
</gene>
<dbReference type="RefSeq" id="XP_001806325.1">
    <property type="nucleotide sequence ID" value="XM_001806273.1"/>
</dbReference>